<dbReference type="Proteomes" id="UP001583177">
    <property type="component" value="Unassembled WGS sequence"/>
</dbReference>
<sequence>MGSKPSSPSTAAAAQAETDTPAAAAPSKKSLYQRYEDAKTGRNRPPISDADLQKHTGMTRDELGDWARDRPHVAGNQRAGAINVGPASGLGGLAAGEGYGGWGPGAAGELKFPPRPQKGDEK</sequence>
<proteinExistence type="predicted"/>
<accession>A0ABR3WJT0</accession>
<protein>
    <submittedName>
        <fullName evidence="2">Uncharacterized protein</fullName>
    </submittedName>
</protein>
<evidence type="ECO:0000313" key="2">
    <source>
        <dbReference type="EMBL" id="KAL1863883.1"/>
    </source>
</evidence>
<feature type="compositionally biased region" description="Low complexity" evidence="1">
    <location>
        <begin position="1"/>
        <end position="27"/>
    </location>
</feature>
<evidence type="ECO:0000256" key="1">
    <source>
        <dbReference type="SAM" id="MobiDB-lite"/>
    </source>
</evidence>
<name>A0ABR3WJT0_9PEZI</name>
<dbReference type="EMBL" id="JAWRVE010000073">
    <property type="protein sequence ID" value="KAL1863883.1"/>
    <property type="molecule type" value="Genomic_DNA"/>
</dbReference>
<feature type="compositionally biased region" description="Gly residues" evidence="1">
    <location>
        <begin position="88"/>
        <end position="106"/>
    </location>
</feature>
<reference evidence="2 3" key="1">
    <citation type="journal article" date="2024" name="IMA Fungus">
        <title>IMA Genome - F19 : A genome assembly and annotation guide to empower mycologists, including annotated draft genome sequences of Ceratocystis pirilliformis, Diaporthe australafricana, Fusarium ophioides, Paecilomyces lecythidis, and Sporothrix stenoceras.</title>
        <authorList>
            <person name="Aylward J."/>
            <person name="Wilson A.M."/>
            <person name="Visagie C.M."/>
            <person name="Spraker J."/>
            <person name="Barnes I."/>
            <person name="Buitendag C."/>
            <person name="Ceriani C."/>
            <person name="Del Mar Angel L."/>
            <person name="du Plessis D."/>
            <person name="Fuchs T."/>
            <person name="Gasser K."/>
            <person name="Kramer D."/>
            <person name="Li W."/>
            <person name="Munsamy K."/>
            <person name="Piso A."/>
            <person name="Price J.L."/>
            <person name="Sonnekus B."/>
            <person name="Thomas C."/>
            <person name="van der Nest A."/>
            <person name="van Dijk A."/>
            <person name="van Heerden A."/>
            <person name="van Vuuren N."/>
            <person name="Yilmaz N."/>
            <person name="Duong T.A."/>
            <person name="van der Merwe N.A."/>
            <person name="Wingfield M.J."/>
            <person name="Wingfield B.D."/>
        </authorList>
    </citation>
    <scope>NUCLEOTIDE SEQUENCE [LARGE SCALE GENOMIC DNA]</scope>
    <source>
        <strain evidence="2 3">CMW 18300</strain>
    </source>
</reference>
<organism evidence="2 3">
    <name type="scientific">Diaporthe australafricana</name>
    <dbReference type="NCBI Taxonomy" id="127596"/>
    <lineage>
        <taxon>Eukaryota</taxon>
        <taxon>Fungi</taxon>
        <taxon>Dikarya</taxon>
        <taxon>Ascomycota</taxon>
        <taxon>Pezizomycotina</taxon>
        <taxon>Sordariomycetes</taxon>
        <taxon>Sordariomycetidae</taxon>
        <taxon>Diaporthales</taxon>
        <taxon>Diaporthaceae</taxon>
        <taxon>Diaporthe</taxon>
    </lineage>
</organism>
<feature type="region of interest" description="Disordered" evidence="1">
    <location>
        <begin position="1"/>
        <end position="122"/>
    </location>
</feature>
<gene>
    <name evidence="2" type="ORF">Daus18300_008032</name>
</gene>
<evidence type="ECO:0000313" key="3">
    <source>
        <dbReference type="Proteomes" id="UP001583177"/>
    </source>
</evidence>
<feature type="compositionally biased region" description="Basic and acidic residues" evidence="1">
    <location>
        <begin position="51"/>
        <end position="72"/>
    </location>
</feature>
<comment type="caution">
    <text evidence="2">The sequence shown here is derived from an EMBL/GenBank/DDBJ whole genome shotgun (WGS) entry which is preliminary data.</text>
</comment>
<keyword evidence="3" id="KW-1185">Reference proteome</keyword>